<dbReference type="Proteomes" id="UP000002668">
    <property type="component" value="Genome"/>
</dbReference>
<accession>E4ZVW9</accession>
<proteinExistence type="predicted"/>
<dbReference type="VEuPathDB" id="FungiDB:LEMA_P028970.1"/>
<evidence type="ECO:0000313" key="2">
    <source>
        <dbReference type="EMBL" id="CBX95745.1"/>
    </source>
</evidence>
<organism evidence="3">
    <name type="scientific">Leptosphaeria maculans (strain JN3 / isolate v23.1.3 / race Av1-4-5-6-7-8)</name>
    <name type="common">Blackleg fungus</name>
    <name type="synonym">Phoma lingam</name>
    <dbReference type="NCBI Taxonomy" id="985895"/>
    <lineage>
        <taxon>Eukaryota</taxon>
        <taxon>Fungi</taxon>
        <taxon>Dikarya</taxon>
        <taxon>Ascomycota</taxon>
        <taxon>Pezizomycotina</taxon>
        <taxon>Dothideomycetes</taxon>
        <taxon>Pleosporomycetidae</taxon>
        <taxon>Pleosporales</taxon>
        <taxon>Pleosporineae</taxon>
        <taxon>Leptosphaeriaceae</taxon>
        <taxon>Plenodomus</taxon>
        <taxon>Plenodomus lingam/Leptosphaeria maculans species complex</taxon>
    </lineage>
</organism>
<name>E4ZVW9_LEPMJ</name>
<keyword evidence="3" id="KW-1185">Reference proteome</keyword>
<dbReference type="InParanoid" id="E4ZVW9"/>
<reference evidence="3" key="1">
    <citation type="journal article" date="2011" name="Nat. Commun.">
        <title>Effector diversification within compartments of the Leptosphaeria maculans genome affected by Repeat-Induced Point mutations.</title>
        <authorList>
            <person name="Rouxel T."/>
            <person name="Grandaubert J."/>
            <person name="Hane J.K."/>
            <person name="Hoede C."/>
            <person name="van de Wouw A.P."/>
            <person name="Couloux A."/>
            <person name="Dominguez V."/>
            <person name="Anthouard V."/>
            <person name="Bally P."/>
            <person name="Bourras S."/>
            <person name="Cozijnsen A.J."/>
            <person name="Ciuffetti L.M."/>
            <person name="Degrave A."/>
            <person name="Dilmaghani A."/>
            <person name="Duret L."/>
            <person name="Fudal I."/>
            <person name="Goodwin S.B."/>
            <person name="Gout L."/>
            <person name="Glaser N."/>
            <person name="Linglin J."/>
            <person name="Kema G.H.J."/>
            <person name="Lapalu N."/>
            <person name="Lawrence C.B."/>
            <person name="May K."/>
            <person name="Meyer M."/>
            <person name="Ollivier B."/>
            <person name="Poulain J."/>
            <person name="Schoch C.L."/>
            <person name="Simon A."/>
            <person name="Spatafora J.W."/>
            <person name="Stachowiak A."/>
            <person name="Turgeon B.G."/>
            <person name="Tyler B.M."/>
            <person name="Vincent D."/>
            <person name="Weissenbach J."/>
            <person name="Amselem J."/>
            <person name="Quesneville H."/>
            <person name="Oliver R.P."/>
            <person name="Wincker P."/>
            <person name="Balesdent M.-H."/>
            <person name="Howlett B.J."/>
        </authorList>
    </citation>
    <scope>NUCLEOTIDE SEQUENCE [LARGE SCALE GENOMIC DNA]</scope>
    <source>
        <strain evidence="3">JN3 / isolate v23.1.3 / race Av1-4-5-6-7-8</strain>
    </source>
</reference>
<dbReference type="HOGENOM" id="CLU_1686936_0_0_1"/>
<gene>
    <name evidence="2" type="ORF">LEMA_P028970.1</name>
</gene>
<evidence type="ECO:0000313" key="3">
    <source>
        <dbReference type="Proteomes" id="UP000002668"/>
    </source>
</evidence>
<protein>
    <submittedName>
        <fullName evidence="2">Predicted protein</fullName>
    </submittedName>
</protein>
<dbReference type="AlphaFoldDB" id="E4ZVW9"/>
<feature type="compositionally biased region" description="Gly residues" evidence="1">
    <location>
        <begin position="138"/>
        <end position="149"/>
    </location>
</feature>
<dbReference type="EMBL" id="FP929127">
    <property type="protein sequence ID" value="CBX95745.1"/>
    <property type="molecule type" value="Genomic_DNA"/>
</dbReference>
<evidence type="ECO:0000256" key="1">
    <source>
        <dbReference type="SAM" id="MobiDB-lite"/>
    </source>
</evidence>
<feature type="region of interest" description="Disordered" evidence="1">
    <location>
        <begin position="132"/>
        <end position="156"/>
    </location>
</feature>
<sequence>MQTLRRQTFVSPCNCSNNGFSPGGPHSQPHKHIRTDFSDNYYPVDLPDHGVSTLNGLIHDSNGRDVGEALSRVLLYQTQLDQCCISFSLDILGAGISRVHISKSRQKYHYISKSKDFIMSTVIRLHVNHTYRHPTGVRTGGSPGAGDRPGSGHRSG</sequence>